<feature type="domain" description="HTH araC/xylS-type" evidence="3">
    <location>
        <begin position="189"/>
        <end position="287"/>
    </location>
</feature>
<dbReference type="PANTHER" id="PTHR47893">
    <property type="entry name" value="REGULATORY PROTEIN PCHR"/>
    <property type="match status" value="1"/>
</dbReference>
<evidence type="ECO:0000259" key="3">
    <source>
        <dbReference type="PROSITE" id="PS01124"/>
    </source>
</evidence>
<keyword evidence="4" id="KW-0238">DNA-binding</keyword>
<organism evidence="4 5">
    <name type="scientific">Sphingobacterium detergens</name>
    <dbReference type="NCBI Taxonomy" id="1145106"/>
    <lineage>
        <taxon>Bacteria</taxon>
        <taxon>Pseudomonadati</taxon>
        <taxon>Bacteroidota</taxon>
        <taxon>Sphingobacteriia</taxon>
        <taxon>Sphingobacteriales</taxon>
        <taxon>Sphingobacteriaceae</taxon>
        <taxon>Sphingobacterium</taxon>
    </lineage>
</organism>
<dbReference type="Proteomes" id="UP000286246">
    <property type="component" value="Unassembled WGS sequence"/>
</dbReference>
<keyword evidence="5" id="KW-1185">Reference proteome</keyword>
<dbReference type="EMBL" id="RAPY01000001">
    <property type="protein sequence ID" value="RKE55822.1"/>
    <property type="molecule type" value="Genomic_DNA"/>
</dbReference>
<sequence>MTQKEIYQDRGDLAEEPMVIDRQVNGLRMIAAENCAEYEVSLKTEVYALVVNLADQVTIHYNGLKGTLRRNKKVFIKLNDATLAIAGNEKSTYFILAFDHAYIREVGLEDSFSHELLFRDEQNCCLIDHIPAIVGKLMDLKQTSLKNVLMRVYLRAKVSMILCLLLDSLQNNIKSARSKVPADQQEKVLLVKEMIENNLDQNYTISALSKEVGTNEQYLKLNFKKYVGQTIFGYMTACKMNRAKILLKTTDLKISQISQQVGYKHPTHFAGAFKRFFGYIPNMIRCMGFYLADSLELFILGEELLLPF</sequence>
<evidence type="ECO:0000256" key="1">
    <source>
        <dbReference type="ARBA" id="ARBA00023015"/>
    </source>
</evidence>
<dbReference type="GO" id="GO:0003700">
    <property type="term" value="F:DNA-binding transcription factor activity"/>
    <property type="evidence" value="ECO:0007669"/>
    <property type="project" value="InterPro"/>
</dbReference>
<dbReference type="InterPro" id="IPR053142">
    <property type="entry name" value="PchR_regulatory_protein"/>
</dbReference>
<dbReference type="SMART" id="SM00342">
    <property type="entry name" value="HTH_ARAC"/>
    <property type="match status" value="1"/>
</dbReference>
<proteinExistence type="predicted"/>
<dbReference type="AlphaFoldDB" id="A0A420BGI5"/>
<name>A0A420BGI5_SPHD1</name>
<dbReference type="Gene3D" id="1.10.10.60">
    <property type="entry name" value="Homeodomain-like"/>
    <property type="match status" value="1"/>
</dbReference>
<dbReference type="InterPro" id="IPR018060">
    <property type="entry name" value="HTH_AraC"/>
</dbReference>
<protein>
    <submittedName>
        <fullName evidence="4">AraC-like DNA-binding protein</fullName>
    </submittedName>
</protein>
<gene>
    <name evidence="4" type="ORF">DFQ12_0661</name>
</gene>
<dbReference type="InterPro" id="IPR009057">
    <property type="entry name" value="Homeodomain-like_sf"/>
</dbReference>
<dbReference type="SUPFAM" id="SSF46689">
    <property type="entry name" value="Homeodomain-like"/>
    <property type="match status" value="2"/>
</dbReference>
<keyword evidence="2" id="KW-0804">Transcription</keyword>
<evidence type="ECO:0000313" key="4">
    <source>
        <dbReference type="EMBL" id="RKE55822.1"/>
    </source>
</evidence>
<dbReference type="Pfam" id="PF12833">
    <property type="entry name" value="HTH_18"/>
    <property type="match status" value="1"/>
</dbReference>
<dbReference type="PROSITE" id="PS01124">
    <property type="entry name" value="HTH_ARAC_FAMILY_2"/>
    <property type="match status" value="1"/>
</dbReference>
<keyword evidence="1" id="KW-0805">Transcription regulation</keyword>
<dbReference type="GO" id="GO:0043565">
    <property type="term" value="F:sequence-specific DNA binding"/>
    <property type="evidence" value="ECO:0007669"/>
    <property type="project" value="InterPro"/>
</dbReference>
<evidence type="ECO:0000313" key="5">
    <source>
        <dbReference type="Proteomes" id="UP000286246"/>
    </source>
</evidence>
<dbReference type="OrthoDB" id="799767at2"/>
<dbReference type="RefSeq" id="WP_120257567.1">
    <property type="nucleotide sequence ID" value="NZ_RAPY01000001.1"/>
</dbReference>
<accession>A0A420BGI5</accession>
<reference evidence="4 5" key="1">
    <citation type="submission" date="2018-09" db="EMBL/GenBank/DDBJ databases">
        <title>Genomic Encyclopedia of Type Strains, Phase III (KMG-III): the genomes of soil and plant-associated and newly described type strains.</title>
        <authorList>
            <person name="Whitman W."/>
        </authorList>
    </citation>
    <scope>NUCLEOTIDE SEQUENCE [LARGE SCALE GENOMIC DNA]</scope>
    <source>
        <strain evidence="4 5">CECT 7938</strain>
    </source>
</reference>
<evidence type="ECO:0000256" key="2">
    <source>
        <dbReference type="ARBA" id="ARBA00023163"/>
    </source>
</evidence>
<dbReference type="PANTHER" id="PTHR47893:SF1">
    <property type="entry name" value="REGULATORY PROTEIN PCHR"/>
    <property type="match status" value="1"/>
</dbReference>
<comment type="caution">
    <text evidence="4">The sequence shown here is derived from an EMBL/GenBank/DDBJ whole genome shotgun (WGS) entry which is preliminary data.</text>
</comment>